<sequence length="206" mass="24011">MKPNAVTCLLLIFCVMNLFFGCSQRKAAPLPELERAEAVMFDHPDSALRILESMPMPTDKEQHALWCLLVTQAKYKQYLPIPSDSLIRIAYDYYKPTDDARCKAMSALYMGGVNYRLQKIETATAYYLEAEVEVEKTSDYKLGYLVMSGLGNLYLYRHLTDYALEVFQKAYDYAVKDSNKRYEMNSLRFMARYYSIKKDYDQSIIY</sequence>
<dbReference type="Proteomes" id="UP000620874">
    <property type="component" value="Unassembled WGS sequence"/>
</dbReference>
<dbReference type="EMBL" id="JACSPP010000115">
    <property type="protein sequence ID" value="MBD8042117.1"/>
    <property type="molecule type" value="Genomic_DNA"/>
</dbReference>
<dbReference type="RefSeq" id="WP_191765521.1">
    <property type="nucleotide sequence ID" value="NZ_JACSPP010000115.1"/>
</dbReference>
<reference evidence="1 2" key="1">
    <citation type="submission" date="2020-08" db="EMBL/GenBank/DDBJ databases">
        <title>A Genomic Blueprint of the Chicken Gut Microbiome.</title>
        <authorList>
            <person name="Gilroy R."/>
            <person name="Ravi A."/>
            <person name="Getino M."/>
            <person name="Pursley I."/>
            <person name="Horton D.L."/>
            <person name="Alikhan N.-F."/>
            <person name="Baker D."/>
            <person name="Gharbi K."/>
            <person name="Hall N."/>
            <person name="Watson M."/>
            <person name="Adriaenssens E.M."/>
            <person name="Foster-Nyarko E."/>
            <person name="Jarju S."/>
            <person name="Secka A."/>
            <person name="Antonio M."/>
            <person name="Oren A."/>
            <person name="Chaudhuri R."/>
            <person name="La Ragione R.M."/>
            <person name="Hildebrand F."/>
            <person name="Pallen M.J."/>
        </authorList>
    </citation>
    <scope>NUCLEOTIDE SEQUENCE [LARGE SCALE GENOMIC DNA]</scope>
    <source>
        <strain evidence="1 2">Sa1CVN1</strain>
    </source>
</reference>
<evidence type="ECO:0008006" key="3">
    <source>
        <dbReference type="Google" id="ProtNLM"/>
    </source>
</evidence>
<dbReference type="InterPro" id="IPR011990">
    <property type="entry name" value="TPR-like_helical_dom_sf"/>
</dbReference>
<name>A0ABR8YDA5_9BACT</name>
<evidence type="ECO:0000313" key="1">
    <source>
        <dbReference type="EMBL" id="MBD8042117.1"/>
    </source>
</evidence>
<evidence type="ECO:0000313" key="2">
    <source>
        <dbReference type="Proteomes" id="UP000620874"/>
    </source>
</evidence>
<keyword evidence="2" id="KW-1185">Reference proteome</keyword>
<accession>A0ABR8YDA5</accession>
<dbReference type="Gene3D" id="1.25.40.10">
    <property type="entry name" value="Tetratricopeptide repeat domain"/>
    <property type="match status" value="1"/>
</dbReference>
<proteinExistence type="predicted"/>
<protein>
    <recommendedName>
        <fullName evidence="3">Tetratricopeptide repeat protein</fullName>
    </recommendedName>
</protein>
<comment type="caution">
    <text evidence="1">The sequence shown here is derived from an EMBL/GenBank/DDBJ whole genome shotgun (WGS) entry which is preliminary data.</text>
</comment>
<dbReference type="SUPFAM" id="SSF48452">
    <property type="entry name" value="TPR-like"/>
    <property type="match status" value="1"/>
</dbReference>
<gene>
    <name evidence="1" type="ORF">H9625_17120</name>
</gene>
<dbReference type="PROSITE" id="PS51257">
    <property type="entry name" value="PROKAR_LIPOPROTEIN"/>
    <property type="match status" value="1"/>
</dbReference>
<organism evidence="1 2">
    <name type="scientific">Phocaeicola intestinalis</name>
    <dbReference type="NCBI Taxonomy" id="2762212"/>
    <lineage>
        <taxon>Bacteria</taxon>
        <taxon>Pseudomonadati</taxon>
        <taxon>Bacteroidota</taxon>
        <taxon>Bacteroidia</taxon>
        <taxon>Bacteroidales</taxon>
        <taxon>Bacteroidaceae</taxon>
        <taxon>Phocaeicola</taxon>
    </lineage>
</organism>